<evidence type="ECO:0000256" key="3">
    <source>
        <dbReference type="ARBA" id="ARBA00011245"/>
    </source>
</evidence>
<dbReference type="InterPro" id="IPR003699">
    <property type="entry name" value="QueA"/>
</dbReference>
<keyword evidence="6 13" id="KW-0949">S-adenosyl-L-methionine</keyword>
<evidence type="ECO:0000256" key="6">
    <source>
        <dbReference type="ARBA" id="ARBA00022691"/>
    </source>
</evidence>
<protein>
    <recommendedName>
        <fullName evidence="11 13">S-adenosylmethionine:tRNA ribosyltransferase-isomerase</fullName>
        <ecNumber evidence="10 13">2.4.99.17</ecNumber>
    </recommendedName>
    <alternativeName>
        <fullName evidence="12 13">Queuosine biosynthesis protein QueA</fullName>
    </alternativeName>
</protein>
<keyword evidence="15" id="KW-1185">Reference proteome</keyword>
<evidence type="ECO:0000256" key="12">
    <source>
        <dbReference type="ARBA" id="ARBA00076160"/>
    </source>
</evidence>
<dbReference type="InterPro" id="IPR042118">
    <property type="entry name" value="QueA_dom1"/>
</dbReference>
<evidence type="ECO:0000256" key="9">
    <source>
        <dbReference type="ARBA" id="ARBA00061210"/>
    </source>
</evidence>
<dbReference type="AlphaFoldDB" id="A0A4R2GQH3"/>
<comment type="pathway">
    <text evidence="2 13">tRNA modification; tRNA-queuosine biosynthesis.</text>
</comment>
<dbReference type="FunFam" id="3.40.1780.10:FF:000001">
    <property type="entry name" value="S-adenosylmethionine:tRNA ribosyltransferase-isomerase"/>
    <property type="match status" value="1"/>
</dbReference>
<organism evidence="14 15">
    <name type="scientific">Camelimonas lactis</name>
    <dbReference type="NCBI Taxonomy" id="659006"/>
    <lineage>
        <taxon>Bacteria</taxon>
        <taxon>Pseudomonadati</taxon>
        <taxon>Pseudomonadota</taxon>
        <taxon>Alphaproteobacteria</taxon>
        <taxon>Hyphomicrobiales</taxon>
        <taxon>Chelatococcaceae</taxon>
        <taxon>Camelimonas</taxon>
    </lineage>
</organism>
<dbReference type="GO" id="GO:0051075">
    <property type="term" value="F:S-adenosylmethionine:tRNA ribosyltransferase-isomerase activity"/>
    <property type="evidence" value="ECO:0007669"/>
    <property type="project" value="UniProtKB-EC"/>
</dbReference>
<evidence type="ECO:0000256" key="2">
    <source>
        <dbReference type="ARBA" id="ARBA00004691"/>
    </source>
</evidence>
<dbReference type="Pfam" id="PF02547">
    <property type="entry name" value="Queuosine_synth"/>
    <property type="match status" value="1"/>
</dbReference>
<dbReference type="GO" id="GO:0008616">
    <property type="term" value="P:tRNA queuosine(34) biosynthetic process"/>
    <property type="evidence" value="ECO:0007669"/>
    <property type="project" value="UniProtKB-UniRule"/>
</dbReference>
<dbReference type="InterPro" id="IPR036100">
    <property type="entry name" value="QueA_sf"/>
</dbReference>
<keyword evidence="5 13" id="KW-0808">Transferase</keyword>
<evidence type="ECO:0000256" key="7">
    <source>
        <dbReference type="ARBA" id="ARBA00022785"/>
    </source>
</evidence>
<comment type="caution">
    <text evidence="14">The sequence shown here is derived from an EMBL/GenBank/DDBJ whole genome shotgun (WGS) entry which is preliminary data.</text>
</comment>
<dbReference type="UniPathway" id="UPA00392"/>
<gene>
    <name evidence="13" type="primary">queA</name>
    <name evidence="14" type="ORF">EV666_11439</name>
</gene>
<dbReference type="NCBIfam" id="NF001140">
    <property type="entry name" value="PRK00147.1"/>
    <property type="match status" value="1"/>
</dbReference>
<comment type="subunit">
    <text evidence="3 13">Monomer.</text>
</comment>
<dbReference type="Gene3D" id="3.40.1780.10">
    <property type="entry name" value="QueA-like"/>
    <property type="match status" value="1"/>
</dbReference>
<keyword evidence="7 13" id="KW-0671">Queuosine biosynthesis</keyword>
<dbReference type="Proteomes" id="UP000294881">
    <property type="component" value="Unassembled WGS sequence"/>
</dbReference>
<keyword evidence="4 13" id="KW-0963">Cytoplasm</keyword>
<evidence type="ECO:0000256" key="10">
    <source>
        <dbReference type="ARBA" id="ARBA00066503"/>
    </source>
</evidence>
<evidence type="ECO:0000256" key="13">
    <source>
        <dbReference type="HAMAP-Rule" id="MF_00113"/>
    </source>
</evidence>
<dbReference type="NCBIfam" id="TIGR00113">
    <property type="entry name" value="queA"/>
    <property type="match status" value="1"/>
</dbReference>
<name>A0A4R2GQH3_9HYPH</name>
<evidence type="ECO:0000256" key="8">
    <source>
        <dbReference type="ARBA" id="ARBA00052751"/>
    </source>
</evidence>
<dbReference type="GO" id="GO:0005737">
    <property type="term" value="C:cytoplasm"/>
    <property type="evidence" value="ECO:0007669"/>
    <property type="project" value="UniProtKB-SubCell"/>
</dbReference>
<sequence length="394" mass="42448">MCFVFENQHFRKPLRVKVDLFDFELPESAIAVRPAEPRDAARLLRVVPSQDGASPELTDWQVHDLPGLLRPGDLLVLNDTRVIPARLSGLRLRGDNASRIEATLHMREAPDAWRAFARPAKRLAVGDLIRFGAQGASADDHGAACALGQLEARVEEKGESGEVLLRFSLSGAYLDEALELVGVMPLPPYIASKRPEDARDRLDYQTVYAREDGAVAAPTAGLHMTPRLFDDLKAAGVDHAFVTLHVGAGTFLPVKADDTDDHRMHAERGVISAETAARIAATRAAGGRIVAVGTTSLRLLESAAAADPQGAVRAWSGATDIFITPGFQFRAVDVLMTNFHLPRSTLFMLVSAFSGLPAMRAAYAHAIAAGYRFYSYGDASLLFRADAGATAPSI</sequence>
<dbReference type="InterPro" id="IPR042119">
    <property type="entry name" value="QueA_dom2"/>
</dbReference>
<dbReference type="HAMAP" id="MF_00113">
    <property type="entry name" value="QueA"/>
    <property type="match status" value="1"/>
</dbReference>
<accession>A0A4R2GQH3</accession>
<dbReference type="EC" id="2.4.99.17" evidence="10 13"/>
<comment type="catalytic activity">
    <reaction evidence="8 13">
        <text>7-aminomethyl-7-carbaguanosine(34) in tRNA + S-adenosyl-L-methionine = epoxyqueuosine(34) in tRNA + adenine + L-methionine + 2 H(+)</text>
        <dbReference type="Rhea" id="RHEA:32155"/>
        <dbReference type="Rhea" id="RHEA-COMP:10342"/>
        <dbReference type="Rhea" id="RHEA-COMP:18582"/>
        <dbReference type="ChEBI" id="CHEBI:15378"/>
        <dbReference type="ChEBI" id="CHEBI:16708"/>
        <dbReference type="ChEBI" id="CHEBI:57844"/>
        <dbReference type="ChEBI" id="CHEBI:59789"/>
        <dbReference type="ChEBI" id="CHEBI:82833"/>
        <dbReference type="ChEBI" id="CHEBI:194443"/>
        <dbReference type="EC" id="2.4.99.17"/>
    </reaction>
</comment>
<keyword evidence="14" id="KW-0413">Isomerase</keyword>
<comment type="function">
    <text evidence="13">Transfers and isomerizes the ribose moiety from AdoMet to the 7-aminomethyl group of 7-deazaguanine (preQ1-tRNA) to give epoxyqueuosine (oQ-tRNA).</text>
</comment>
<dbReference type="EMBL" id="SLWL01000014">
    <property type="protein sequence ID" value="TCO10336.1"/>
    <property type="molecule type" value="Genomic_DNA"/>
</dbReference>
<proteinExistence type="inferred from homology"/>
<comment type="subcellular location">
    <subcellularLocation>
        <location evidence="1 13">Cytoplasm</location>
    </subcellularLocation>
</comment>
<evidence type="ECO:0000256" key="1">
    <source>
        <dbReference type="ARBA" id="ARBA00004496"/>
    </source>
</evidence>
<evidence type="ECO:0000256" key="4">
    <source>
        <dbReference type="ARBA" id="ARBA00022490"/>
    </source>
</evidence>
<dbReference type="Gene3D" id="2.40.10.240">
    <property type="entry name" value="QueA-like"/>
    <property type="match status" value="1"/>
</dbReference>
<comment type="similarity">
    <text evidence="9 13">Belongs to the QueA family.</text>
</comment>
<evidence type="ECO:0000313" key="14">
    <source>
        <dbReference type="EMBL" id="TCO10336.1"/>
    </source>
</evidence>
<dbReference type="PANTHER" id="PTHR30307">
    <property type="entry name" value="S-ADENOSYLMETHIONINE:TRNA RIBOSYLTRANSFERASE-ISOMERASE"/>
    <property type="match status" value="1"/>
</dbReference>
<evidence type="ECO:0000256" key="11">
    <source>
        <dbReference type="ARBA" id="ARBA00069325"/>
    </source>
</evidence>
<dbReference type="PANTHER" id="PTHR30307:SF0">
    <property type="entry name" value="S-ADENOSYLMETHIONINE:TRNA RIBOSYLTRANSFERASE-ISOMERASE"/>
    <property type="match status" value="1"/>
</dbReference>
<evidence type="ECO:0000256" key="5">
    <source>
        <dbReference type="ARBA" id="ARBA00022679"/>
    </source>
</evidence>
<reference evidence="14 15" key="1">
    <citation type="submission" date="2019-03" db="EMBL/GenBank/DDBJ databases">
        <title>Genomic Encyclopedia of Type Strains, Phase IV (KMG-IV): sequencing the most valuable type-strain genomes for metagenomic binning, comparative biology and taxonomic classification.</title>
        <authorList>
            <person name="Goeker M."/>
        </authorList>
    </citation>
    <scope>NUCLEOTIDE SEQUENCE [LARGE SCALE GENOMIC DNA]</scope>
    <source>
        <strain evidence="14 15">DSM 22958</strain>
    </source>
</reference>
<evidence type="ECO:0000313" key="15">
    <source>
        <dbReference type="Proteomes" id="UP000294881"/>
    </source>
</evidence>
<dbReference type="SUPFAM" id="SSF111337">
    <property type="entry name" value="QueA-like"/>
    <property type="match status" value="1"/>
</dbReference>